<feature type="domain" description="5'-3' exoribonuclease 1 D1" evidence="3">
    <location>
        <begin position="7"/>
        <end position="176"/>
    </location>
</feature>
<feature type="compositionally biased region" description="Polar residues" evidence="1">
    <location>
        <begin position="577"/>
        <end position="586"/>
    </location>
</feature>
<feature type="compositionally biased region" description="Polar residues" evidence="1">
    <location>
        <begin position="676"/>
        <end position="691"/>
    </location>
</feature>
<proteinExistence type="predicted"/>
<dbReference type="Proteomes" id="UP001162162">
    <property type="component" value="Unassembled WGS sequence"/>
</dbReference>
<evidence type="ECO:0000259" key="3">
    <source>
        <dbReference type="Pfam" id="PF18332"/>
    </source>
</evidence>
<feature type="compositionally biased region" description="Basic and acidic residues" evidence="1">
    <location>
        <begin position="759"/>
        <end position="771"/>
    </location>
</feature>
<evidence type="ECO:0000259" key="2">
    <source>
        <dbReference type="Pfam" id="PF18129"/>
    </source>
</evidence>
<evidence type="ECO:0000256" key="1">
    <source>
        <dbReference type="SAM" id="MobiDB-lite"/>
    </source>
</evidence>
<feature type="region of interest" description="Disordered" evidence="1">
    <location>
        <begin position="745"/>
        <end position="823"/>
    </location>
</feature>
<dbReference type="EMBL" id="JAPWTK010000015">
    <property type="protein sequence ID" value="KAJ8958884.1"/>
    <property type="molecule type" value="Genomic_DNA"/>
</dbReference>
<feature type="domain" description="Exoribonuclease Xrn1 D2/D3" evidence="4">
    <location>
        <begin position="184"/>
        <end position="398"/>
    </location>
</feature>
<feature type="compositionally biased region" description="Polar residues" evidence="1">
    <location>
        <begin position="602"/>
        <end position="620"/>
    </location>
</feature>
<evidence type="ECO:0000313" key="5">
    <source>
        <dbReference type="EMBL" id="KAJ8958884.1"/>
    </source>
</evidence>
<feature type="region of interest" description="Disordered" evidence="1">
    <location>
        <begin position="861"/>
        <end position="898"/>
    </location>
</feature>
<feature type="compositionally biased region" description="Polar residues" evidence="1">
    <location>
        <begin position="811"/>
        <end position="823"/>
    </location>
</feature>
<gene>
    <name evidence="5" type="ORF">NQ318_019652</name>
</gene>
<keyword evidence="6" id="KW-1185">Reference proteome</keyword>
<feature type="compositionally biased region" description="Basic and acidic residues" evidence="1">
    <location>
        <begin position="795"/>
        <end position="810"/>
    </location>
</feature>
<evidence type="ECO:0000313" key="6">
    <source>
        <dbReference type="Proteomes" id="UP001162162"/>
    </source>
</evidence>
<dbReference type="InterPro" id="IPR040992">
    <property type="entry name" value="XRN1_D1"/>
</dbReference>
<dbReference type="InterPro" id="IPR047007">
    <property type="entry name" value="XRN1_D1_sf"/>
</dbReference>
<comment type="caution">
    <text evidence="5">The sequence shown here is derived from an EMBL/GenBank/DDBJ whole genome shotgun (WGS) entry which is preliminary data.</text>
</comment>
<dbReference type="Pfam" id="PF18332">
    <property type="entry name" value="XRN1_D1"/>
    <property type="match status" value="1"/>
</dbReference>
<dbReference type="InterPro" id="IPR041385">
    <property type="entry name" value="SH3_12"/>
</dbReference>
<dbReference type="InterPro" id="IPR041106">
    <property type="entry name" value="XRN1_D2_D3"/>
</dbReference>
<dbReference type="Gene3D" id="2.30.30.750">
    <property type="match status" value="1"/>
</dbReference>
<feature type="domain" description="5'-3' exoribonuclease 1 SH3-like" evidence="2">
    <location>
        <begin position="431"/>
        <end position="501"/>
    </location>
</feature>
<evidence type="ECO:0000259" key="4">
    <source>
        <dbReference type="Pfam" id="PF18334"/>
    </source>
</evidence>
<feature type="region of interest" description="Disordered" evidence="1">
    <location>
        <begin position="575"/>
        <end position="697"/>
    </location>
</feature>
<dbReference type="Pfam" id="PF18129">
    <property type="entry name" value="SH3_12"/>
    <property type="match status" value="1"/>
</dbReference>
<sequence length="905" mass="102323">MDVYYPGFPTMKHLKYKAYLKAAKIRVFESPSRNENMIVQIIPDEKFSGEMIPVDLLGTSVFVGWPHLVEAKVVAISNSKRKYVNIGQAGEYNYEDRTGPLVSQFEQEINSITEFYKRRWGIEVGDTNVLVHAQVMIGRRYVFSPNGRVTLEKQFAQQTSNYPLQAVVFNIAAYDSLHSTFRDLENVFPKGCSCFTLTNPYYGSRGVVEDCQISKNGRIKISVYVQEEPDFTTVKELHARIIRNYKTLHHAASALSVAKFLFSRLTGSIFVNVRNNEGGFKSVSIGLDLKFNKRNKETPGYTKKIANTWYYTDRAVELVKCYGERFPEVLNYLSHENADEINAEDIFKENCDEKMKELLTWLKSLPVHAVERQTCYSEVIEPEIVEELERIIDKCPTDVNVKKVTMQIKPSFLYRPEVQSGTLMPDPKTETKVLDRIVNVRSDFTVPLGLKGTVISVHKSTTGSDRDVMYDVVFDKQFSGGMRLNCSENRGYRLPTTAFINISYGQRLLEQRTGNPRAEACQPNAYGQNNYRTPNFSCNNFVPQQVQQQPQPQQHMPFQKENSAFAQFSAGFRQPYASPQYNNGGHPQNFYAPSAGNKPARQAQNYVPQQSNQNVSNGRSIAQGPAVYQKSDNNFMPTFGNKEREVGKSVQHSPERPSINTEYLKSMLKIGGGRPNTHNGSSKGTVSAASTSKKDDRPDSIQFDIFAQAANAPASVRLLTYYQSNGLGLPRYLYFNQRNSTQSQIILPTGEQVTGRPARTREEASENKRDTSSTTKSPDSFPPVPPETWVQPAEINDRSRNDDRRDDKQTKTAGKSRTDTAVLNNSFVPLQAIKSHISKVNNTSNRQPADDNALRESIEIAKSSKLSKNISRDSQKGQDMSTQDDRMPRRERKTRIAANFIAVKK</sequence>
<dbReference type="AlphaFoldDB" id="A0AAV8Z591"/>
<protein>
    <submittedName>
        <fullName evidence="5">Uncharacterized protein</fullName>
    </submittedName>
</protein>
<accession>A0AAV8Z591</accession>
<dbReference type="Gene3D" id="2.170.260.40">
    <property type="match status" value="1"/>
</dbReference>
<organism evidence="5 6">
    <name type="scientific">Aromia moschata</name>
    <dbReference type="NCBI Taxonomy" id="1265417"/>
    <lineage>
        <taxon>Eukaryota</taxon>
        <taxon>Metazoa</taxon>
        <taxon>Ecdysozoa</taxon>
        <taxon>Arthropoda</taxon>
        <taxon>Hexapoda</taxon>
        <taxon>Insecta</taxon>
        <taxon>Pterygota</taxon>
        <taxon>Neoptera</taxon>
        <taxon>Endopterygota</taxon>
        <taxon>Coleoptera</taxon>
        <taxon>Polyphaga</taxon>
        <taxon>Cucujiformia</taxon>
        <taxon>Chrysomeloidea</taxon>
        <taxon>Cerambycidae</taxon>
        <taxon>Cerambycinae</taxon>
        <taxon>Callichromatini</taxon>
        <taxon>Aromia</taxon>
    </lineage>
</organism>
<name>A0AAV8Z591_9CUCU</name>
<reference evidence="5" key="1">
    <citation type="journal article" date="2023" name="Insect Mol. Biol.">
        <title>Genome sequencing provides insights into the evolution of gene families encoding plant cell wall-degrading enzymes in longhorned beetles.</title>
        <authorList>
            <person name="Shin N.R."/>
            <person name="Okamura Y."/>
            <person name="Kirsch R."/>
            <person name="Pauchet Y."/>
        </authorList>
    </citation>
    <scope>NUCLEOTIDE SEQUENCE</scope>
    <source>
        <strain evidence="5">AMC_N1</strain>
    </source>
</reference>
<dbReference type="InterPro" id="IPR047008">
    <property type="entry name" value="XRN1_SH3_sf"/>
</dbReference>
<dbReference type="Pfam" id="PF18334">
    <property type="entry name" value="XRN1_D2_D3"/>
    <property type="match status" value="1"/>
</dbReference>